<keyword evidence="3" id="KW-1185">Reference proteome</keyword>
<gene>
    <name evidence="2" type="ORF">F511_37513</name>
</gene>
<feature type="compositionally biased region" description="Polar residues" evidence="1">
    <location>
        <begin position="134"/>
        <end position="144"/>
    </location>
</feature>
<evidence type="ECO:0000256" key="1">
    <source>
        <dbReference type="SAM" id="MobiDB-lite"/>
    </source>
</evidence>
<dbReference type="EMBL" id="KV004606">
    <property type="protein sequence ID" value="KZV35378.1"/>
    <property type="molecule type" value="Genomic_DNA"/>
</dbReference>
<feature type="region of interest" description="Disordered" evidence="1">
    <location>
        <begin position="134"/>
        <end position="161"/>
    </location>
</feature>
<feature type="compositionally biased region" description="Polar residues" evidence="1">
    <location>
        <begin position="13"/>
        <end position="22"/>
    </location>
</feature>
<protein>
    <submittedName>
        <fullName evidence="2">Uncharacterized protein</fullName>
    </submittedName>
</protein>
<dbReference type="Proteomes" id="UP000250235">
    <property type="component" value="Unassembled WGS sequence"/>
</dbReference>
<accession>A0A2Z7BP47</accession>
<proteinExistence type="predicted"/>
<reference evidence="2 3" key="1">
    <citation type="journal article" date="2015" name="Proc. Natl. Acad. Sci. U.S.A.">
        <title>The resurrection genome of Boea hygrometrica: A blueprint for survival of dehydration.</title>
        <authorList>
            <person name="Xiao L."/>
            <person name="Yang G."/>
            <person name="Zhang L."/>
            <person name="Yang X."/>
            <person name="Zhao S."/>
            <person name="Ji Z."/>
            <person name="Zhou Q."/>
            <person name="Hu M."/>
            <person name="Wang Y."/>
            <person name="Chen M."/>
            <person name="Xu Y."/>
            <person name="Jin H."/>
            <person name="Xiao X."/>
            <person name="Hu G."/>
            <person name="Bao F."/>
            <person name="Hu Y."/>
            <person name="Wan P."/>
            <person name="Li L."/>
            <person name="Deng X."/>
            <person name="Kuang T."/>
            <person name="Xiang C."/>
            <person name="Zhu J.K."/>
            <person name="Oliver M.J."/>
            <person name="He Y."/>
        </authorList>
    </citation>
    <scope>NUCLEOTIDE SEQUENCE [LARGE SCALE GENOMIC DNA]</scope>
    <source>
        <strain evidence="3">cv. XS01</strain>
    </source>
</reference>
<evidence type="ECO:0000313" key="3">
    <source>
        <dbReference type="Proteomes" id="UP000250235"/>
    </source>
</evidence>
<organism evidence="2 3">
    <name type="scientific">Dorcoceras hygrometricum</name>
    <dbReference type="NCBI Taxonomy" id="472368"/>
    <lineage>
        <taxon>Eukaryota</taxon>
        <taxon>Viridiplantae</taxon>
        <taxon>Streptophyta</taxon>
        <taxon>Embryophyta</taxon>
        <taxon>Tracheophyta</taxon>
        <taxon>Spermatophyta</taxon>
        <taxon>Magnoliopsida</taxon>
        <taxon>eudicotyledons</taxon>
        <taxon>Gunneridae</taxon>
        <taxon>Pentapetalae</taxon>
        <taxon>asterids</taxon>
        <taxon>lamiids</taxon>
        <taxon>Lamiales</taxon>
        <taxon>Gesneriaceae</taxon>
        <taxon>Didymocarpoideae</taxon>
        <taxon>Trichosporeae</taxon>
        <taxon>Loxocarpinae</taxon>
        <taxon>Dorcoceras</taxon>
    </lineage>
</organism>
<dbReference type="AlphaFoldDB" id="A0A2Z7BP47"/>
<sequence length="225" mass="25105">MHDDRRNKGARKNNPTAGDQNMESIELNKTMNQMDLQCSGHGTCESMVDIHSSQHAVLETGTGSTKSQWLTRDMSSTINAGIAYGLAAEHTIHLRSSIFREIKEKTTREDLIGTGSQHCWRIAKPSSRSFSANISAWPPSNTKLTPQTRSRSTPTSSQHPDITKLVQLAHTRENPKLLTSKLVSQNQLMRNRNHDNKVIQLIANLPNQLTPKLALDKPRNPPTDL</sequence>
<name>A0A2Z7BP47_9LAMI</name>
<evidence type="ECO:0000313" key="2">
    <source>
        <dbReference type="EMBL" id="KZV35378.1"/>
    </source>
</evidence>
<feature type="region of interest" description="Disordered" evidence="1">
    <location>
        <begin position="1"/>
        <end position="22"/>
    </location>
</feature>
<feature type="compositionally biased region" description="Low complexity" evidence="1">
    <location>
        <begin position="145"/>
        <end position="158"/>
    </location>
</feature>